<comment type="subcellular location">
    <subcellularLocation>
        <location evidence="1">Membrane</location>
        <topology evidence="1">Multi-pass membrane protein</topology>
    </subcellularLocation>
</comment>
<name>A0A3E0IC80_9FLAO</name>
<dbReference type="GO" id="GO:0016020">
    <property type="term" value="C:membrane"/>
    <property type="evidence" value="ECO:0007669"/>
    <property type="project" value="UniProtKB-SubCell"/>
</dbReference>
<dbReference type="EMBL" id="QUNS01000001">
    <property type="protein sequence ID" value="REH56251.1"/>
    <property type="molecule type" value="Genomic_DNA"/>
</dbReference>
<evidence type="ECO:0000256" key="1">
    <source>
        <dbReference type="ARBA" id="ARBA00004141"/>
    </source>
</evidence>
<evidence type="ECO:0000256" key="2">
    <source>
        <dbReference type="ARBA" id="ARBA00022692"/>
    </source>
</evidence>
<dbReference type="RefSeq" id="WP_047788116.1">
    <property type="nucleotide sequence ID" value="NZ_QUNS01000001.1"/>
</dbReference>
<keyword evidence="7" id="KW-1185">Reference proteome</keyword>
<protein>
    <submittedName>
        <fullName evidence="6">Holin family protein</fullName>
    </submittedName>
</protein>
<evidence type="ECO:0000256" key="5">
    <source>
        <dbReference type="SAM" id="Phobius"/>
    </source>
</evidence>
<evidence type="ECO:0000256" key="3">
    <source>
        <dbReference type="ARBA" id="ARBA00022989"/>
    </source>
</evidence>
<dbReference type="InterPro" id="IPR006480">
    <property type="entry name" value="Phage_holin_4_1"/>
</dbReference>
<dbReference type="AlphaFoldDB" id="A0A3E0IC80"/>
<proteinExistence type="predicted"/>
<evidence type="ECO:0000313" key="6">
    <source>
        <dbReference type="EMBL" id="REH56251.1"/>
    </source>
</evidence>
<evidence type="ECO:0000313" key="7">
    <source>
        <dbReference type="Proteomes" id="UP000256884"/>
    </source>
</evidence>
<gene>
    <name evidence="6" type="ORF">C7448_101289</name>
</gene>
<comment type="caution">
    <text evidence="6">The sequence shown here is derived from an EMBL/GenBank/DDBJ whole genome shotgun (WGS) entry which is preliminary data.</text>
</comment>
<dbReference type="Pfam" id="PF05105">
    <property type="entry name" value="Phage_holin_4_1"/>
    <property type="match status" value="1"/>
</dbReference>
<keyword evidence="3 5" id="KW-1133">Transmembrane helix</keyword>
<dbReference type="OrthoDB" id="796975at2"/>
<feature type="transmembrane region" description="Helical" evidence="5">
    <location>
        <begin position="7"/>
        <end position="31"/>
    </location>
</feature>
<dbReference type="Proteomes" id="UP000256884">
    <property type="component" value="Unassembled WGS sequence"/>
</dbReference>
<organism evidence="6 7">
    <name type="scientific">Tenacibaculum gallaicum</name>
    <dbReference type="NCBI Taxonomy" id="561505"/>
    <lineage>
        <taxon>Bacteria</taxon>
        <taxon>Pseudomonadati</taxon>
        <taxon>Bacteroidota</taxon>
        <taxon>Flavobacteriia</taxon>
        <taxon>Flavobacteriales</taxon>
        <taxon>Flavobacteriaceae</taxon>
        <taxon>Tenacibaculum</taxon>
    </lineage>
</organism>
<sequence length="142" mass="16116">MDKFSHFIFWLLALLSPLNGVLTTMMLLIVVDFITGAYASLKLQIPIKSERIGHTISKFVIYNLVIISAYFLEKHIVNEVPFLKIIAGFIAITETKSILENYNKIYGVNPFKALHSLLKQAGMQGTLEQTTEKQKNNDKEKV</sequence>
<accession>A0A3E0IC80</accession>
<reference evidence="6 7" key="1">
    <citation type="submission" date="2018-08" db="EMBL/GenBank/DDBJ databases">
        <title>Genomic Encyclopedia of Type Strains, Phase IV (KMG-IV): sequencing the most valuable type-strain genomes for metagenomic binning, comparative biology and taxonomic classification.</title>
        <authorList>
            <person name="Goeker M."/>
        </authorList>
    </citation>
    <scope>NUCLEOTIDE SEQUENCE [LARGE SCALE GENOMIC DNA]</scope>
    <source>
        <strain evidence="6 7">DSM 18841</strain>
    </source>
</reference>
<keyword evidence="2 5" id="KW-0812">Transmembrane</keyword>
<evidence type="ECO:0000256" key="4">
    <source>
        <dbReference type="ARBA" id="ARBA00023136"/>
    </source>
</evidence>
<keyword evidence="4 5" id="KW-0472">Membrane</keyword>